<dbReference type="PANTHER" id="PTHR43798:SF33">
    <property type="entry name" value="HYDROLASE, PUTATIVE (AFU_ORTHOLOGUE AFUA_2G14860)-RELATED"/>
    <property type="match status" value="1"/>
</dbReference>
<dbReference type="InterPro" id="IPR000073">
    <property type="entry name" value="AB_hydrolase_1"/>
</dbReference>
<organism evidence="2 3">
    <name type="scientific">Thalassolituus marinus</name>
    <dbReference type="NCBI Taxonomy" id="671053"/>
    <lineage>
        <taxon>Bacteria</taxon>
        <taxon>Pseudomonadati</taxon>
        <taxon>Pseudomonadota</taxon>
        <taxon>Gammaproteobacteria</taxon>
        <taxon>Oceanospirillales</taxon>
        <taxon>Oceanospirillaceae</taxon>
        <taxon>Thalassolituus</taxon>
    </lineage>
</organism>
<name>A0ABS7ZQ48_9GAMM</name>
<reference evidence="2 3" key="1">
    <citation type="submission" date="2020-12" db="EMBL/GenBank/DDBJ databases">
        <title>Novel Thalassolituus-related marine hydrocarbonoclastic bacteria mediated algae-derived hydrocarbons mineralization in twilight zone of the northern South China Sea.</title>
        <authorList>
            <person name="Dong C."/>
        </authorList>
    </citation>
    <scope>NUCLEOTIDE SEQUENCE [LARGE SCALE GENOMIC DNA]</scope>
    <source>
        <strain evidence="2 3">IMCC1826</strain>
    </source>
</reference>
<dbReference type="Proteomes" id="UP000714380">
    <property type="component" value="Unassembled WGS sequence"/>
</dbReference>
<keyword evidence="2" id="KW-0378">Hydrolase</keyword>
<protein>
    <submittedName>
        <fullName evidence="2">Alpha/beta hydrolase</fullName>
    </submittedName>
</protein>
<keyword evidence="3" id="KW-1185">Reference proteome</keyword>
<evidence type="ECO:0000259" key="1">
    <source>
        <dbReference type="Pfam" id="PF12697"/>
    </source>
</evidence>
<evidence type="ECO:0000313" key="3">
    <source>
        <dbReference type="Proteomes" id="UP000714380"/>
    </source>
</evidence>
<dbReference type="PANTHER" id="PTHR43798">
    <property type="entry name" value="MONOACYLGLYCEROL LIPASE"/>
    <property type="match status" value="1"/>
</dbReference>
<dbReference type="EMBL" id="JAEDAH010000043">
    <property type="protein sequence ID" value="MCA6063805.1"/>
    <property type="molecule type" value="Genomic_DNA"/>
</dbReference>
<evidence type="ECO:0000313" key="2">
    <source>
        <dbReference type="EMBL" id="MCA6063805.1"/>
    </source>
</evidence>
<dbReference type="InterPro" id="IPR050266">
    <property type="entry name" value="AB_hydrolase_sf"/>
</dbReference>
<dbReference type="SUPFAM" id="SSF53474">
    <property type="entry name" value="alpha/beta-Hydrolases"/>
    <property type="match status" value="1"/>
</dbReference>
<sequence length="287" mass="31676">MAIEQTTEYLSIQTAEGPRRMAWQCWRDSSAEPRPLLICVHGLTRNSRDFDLLAERLAAQYVVICPDVLGRGDSDWLQNPALYGYPLYISQMQQLLSHLYSQFGVAECDWLGTSMGGLIGMMLAANPASGIRRLVLNDIGPFIPYSALRRLGDYVGKAGTFVDVTAVEAYLRKVAAPFGPLTDEQWQHLARHGSEPCDEGLRLRYDPGIADGLKLVTEDVDLSAVWQVVSCPVLVLRGAESDLLLAATARSMLQRPDTQLVEFPGVGHAPMLMAKDQINAVEHFLFG</sequence>
<dbReference type="InterPro" id="IPR029058">
    <property type="entry name" value="AB_hydrolase_fold"/>
</dbReference>
<accession>A0ABS7ZQ48</accession>
<proteinExistence type="predicted"/>
<dbReference type="Pfam" id="PF12697">
    <property type="entry name" value="Abhydrolase_6"/>
    <property type="match status" value="1"/>
</dbReference>
<dbReference type="Gene3D" id="3.40.50.1820">
    <property type="entry name" value="alpha/beta hydrolase"/>
    <property type="match status" value="1"/>
</dbReference>
<dbReference type="RefSeq" id="WP_225674165.1">
    <property type="nucleotide sequence ID" value="NZ_JAEDAH010000043.1"/>
</dbReference>
<comment type="caution">
    <text evidence="2">The sequence shown here is derived from an EMBL/GenBank/DDBJ whole genome shotgun (WGS) entry which is preliminary data.</text>
</comment>
<dbReference type="GO" id="GO:0016787">
    <property type="term" value="F:hydrolase activity"/>
    <property type="evidence" value="ECO:0007669"/>
    <property type="project" value="UniProtKB-KW"/>
</dbReference>
<feature type="domain" description="AB hydrolase-1" evidence="1">
    <location>
        <begin position="37"/>
        <end position="280"/>
    </location>
</feature>
<gene>
    <name evidence="2" type="ORF">I9W95_09315</name>
</gene>